<dbReference type="AlphaFoldDB" id="A0A9D4MNP0"/>
<dbReference type="Proteomes" id="UP000828390">
    <property type="component" value="Unassembled WGS sequence"/>
</dbReference>
<evidence type="ECO:0000256" key="1">
    <source>
        <dbReference type="SAM" id="MobiDB-lite"/>
    </source>
</evidence>
<evidence type="ECO:0000313" key="3">
    <source>
        <dbReference type="Proteomes" id="UP000828390"/>
    </source>
</evidence>
<protein>
    <submittedName>
        <fullName evidence="2">Uncharacterized protein</fullName>
    </submittedName>
</protein>
<organism evidence="2 3">
    <name type="scientific">Dreissena polymorpha</name>
    <name type="common">Zebra mussel</name>
    <name type="synonym">Mytilus polymorpha</name>
    <dbReference type="NCBI Taxonomy" id="45954"/>
    <lineage>
        <taxon>Eukaryota</taxon>
        <taxon>Metazoa</taxon>
        <taxon>Spiralia</taxon>
        <taxon>Lophotrochozoa</taxon>
        <taxon>Mollusca</taxon>
        <taxon>Bivalvia</taxon>
        <taxon>Autobranchia</taxon>
        <taxon>Heteroconchia</taxon>
        <taxon>Euheterodonta</taxon>
        <taxon>Imparidentia</taxon>
        <taxon>Neoheterodontei</taxon>
        <taxon>Myida</taxon>
        <taxon>Dreissenoidea</taxon>
        <taxon>Dreissenidae</taxon>
        <taxon>Dreissena</taxon>
    </lineage>
</organism>
<name>A0A9D4MNP0_DREPO</name>
<feature type="compositionally biased region" description="Low complexity" evidence="1">
    <location>
        <begin position="23"/>
        <end position="35"/>
    </location>
</feature>
<feature type="region of interest" description="Disordered" evidence="1">
    <location>
        <begin position="20"/>
        <end position="57"/>
    </location>
</feature>
<dbReference type="EMBL" id="JAIWYP010000001">
    <property type="protein sequence ID" value="KAH3878816.1"/>
    <property type="molecule type" value="Genomic_DNA"/>
</dbReference>
<proteinExistence type="predicted"/>
<evidence type="ECO:0000313" key="2">
    <source>
        <dbReference type="EMBL" id="KAH3878816.1"/>
    </source>
</evidence>
<sequence length="100" mass="11302">MASIEARNTAAPLSCVMNQNLAQTDQQTNRQTNRQGKNNMSPTTIKKDRQAKNNIPSYLSIRGQTKIPIYLPTQIYLGRVMPNKHVLRMASDSQIKCENI</sequence>
<reference evidence="2" key="1">
    <citation type="journal article" date="2019" name="bioRxiv">
        <title>The Genome of the Zebra Mussel, Dreissena polymorpha: A Resource for Invasive Species Research.</title>
        <authorList>
            <person name="McCartney M.A."/>
            <person name="Auch B."/>
            <person name="Kono T."/>
            <person name="Mallez S."/>
            <person name="Zhang Y."/>
            <person name="Obille A."/>
            <person name="Becker A."/>
            <person name="Abrahante J.E."/>
            <person name="Garbe J."/>
            <person name="Badalamenti J.P."/>
            <person name="Herman A."/>
            <person name="Mangelson H."/>
            <person name="Liachko I."/>
            <person name="Sullivan S."/>
            <person name="Sone E.D."/>
            <person name="Koren S."/>
            <person name="Silverstein K.A.T."/>
            <person name="Beckman K.B."/>
            <person name="Gohl D.M."/>
        </authorList>
    </citation>
    <scope>NUCLEOTIDE SEQUENCE</scope>
    <source>
        <strain evidence="2">Duluth1</strain>
        <tissue evidence="2">Whole animal</tissue>
    </source>
</reference>
<keyword evidence="3" id="KW-1185">Reference proteome</keyword>
<gene>
    <name evidence="2" type="ORF">DPMN_002716</name>
</gene>
<accession>A0A9D4MNP0</accession>
<reference evidence="2" key="2">
    <citation type="submission" date="2020-11" db="EMBL/GenBank/DDBJ databases">
        <authorList>
            <person name="McCartney M.A."/>
            <person name="Auch B."/>
            <person name="Kono T."/>
            <person name="Mallez S."/>
            <person name="Becker A."/>
            <person name="Gohl D.M."/>
            <person name="Silverstein K.A.T."/>
            <person name="Koren S."/>
            <person name="Bechman K.B."/>
            <person name="Herman A."/>
            <person name="Abrahante J.E."/>
            <person name="Garbe J."/>
        </authorList>
    </citation>
    <scope>NUCLEOTIDE SEQUENCE</scope>
    <source>
        <strain evidence="2">Duluth1</strain>
        <tissue evidence="2">Whole animal</tissue>
    </source>
</reference>
<comment type="caution">
    <text evidence="2">The sequence shown here is derived from an EMBL/GenBank/DDBJ whole genome shotgun (WGS) entry which is preliminary data.</text>
</comment>